<dbReference type="OrthoDB" id="3056587at2759"/>
<accession>A0A0C2TD05</accession>
<protein>
    <submittedName>
        <fullName evidence="1">Uncharacterized protein</fullName>
    </submittedName>
</protein>
<keyword evidence="2" id="KW-1185">Reference proteome</keyword>
<dbReference type="AlphaFoldDB" id="A0A0C2TD05"/>
<dbReference type="Proteomes" id="UP000054549">
    <property type="component" value="Unassembled WGS sequence"/>
</dbReference>
<sequence>MAHCTQHFDLPSELWFKTIAFVLSDSIYSICCSGGDLYWDRNAFGTLRLVSKPFNHTTVKVADLALAGRPWDKVDGVAEDERMDVDGGDSKLRYVLSCAYESTQSSLFRLIYDRFKLINGIQSEHDKNARIFSSQSGASLLSAYYDYVQLIRCCKALFWRLVIVPVRSDVATTTRAAYSHQLLKLMEQIRVLFPTAFKDIQSALDAVAVPEMAEKLRRDIKRDWGFIISGLEIVYRCAQAVTRRDEWQSLDVSTFTGVCRLSERPACCDESQCGALYLCAQGSCSGRVSGYFEGELGLLHHEPRLIGCSCRVSEWR</sequence>
<dbReference type="HOGENOM" id="CLU_072616_0_0_1"/>
<gene>
    <name evidence="1" type="ORF">M378DRAFT_571172</name>
</gene>
<proteinExistence type="predicted"/>
<evidence type="ECO:0000313" key="1">
    <source>
        <dbReference type="EMBL" id="KIL64684.1"/>
    </source>
</evidence>
<name>A0A0C2TD05_AMAMK</name>
<dbReference type="EMBL" id="KN818247">
    <property type="protein sequence ID" value="KIL64684.1"/>
    <property type="molecule type" value="Genomic_DNA"/>
</dbReference>
<reference evidence="1 2" key="1">
    <citation type="submission" date="2014-04" db="EMBL/GenBank/DDBJ databases">
        <title>Evolutionary Origins and Diversification of the Mycorrhizal Mutualists.</title>
        <authorList>
            <consortium name="DOE Joint Genome Institute"/>
            <consortium name="Mycorrhizal Genomics Consortium"/>
            <person name="Kohler A."/>
            <person name="Kuo A."/>
            <person name="Nagy L.G."/>
            <person name="Floudas D."/>
            <person name="Copeland A."/>
            <person name="Barry K.W."/>
            <person name="Cichocki N."/>
            <person name="Veneault-Fourrey C."/>
            <person name="LaButti K."/>
            <person name="Lindquist E.A."/>
            <person name="Lipzen A."/>
            <person name="Lundell T."/>
            <person name="Morin E."/>
            <person name="Murat C."/>
            <person name="Riley R."/>
            <person name="Ohm R."/>
            <person name="Sun H."/>
            <person name="Tunlid A."/>
            <person name="Henrissat B."/>
            <person name="Grigoriev I.V."/>
            <person name="Hibbett D.S."/>
            <person name="Martin F."/>
        </authorList>
    </citation>
    <scope>NUCLEOTIDE SEQUENCE [LARGE SCALE GENOMIC DNA]</scope>
    <source>
        <strain evidence="1 2">Koide BX008</strain>
    </source>
</reference>
<evidence type="ECO:0000313" key="2">
    <source>
        <dbReference type="Proteomes" id="UP000054549"/>
    </source>
</evidence>
<organism evidence="1 2">
    <name type="scientific">Amanita muscaria (strain Koide BX008)</name>
    <dbReference type="NCBI Taxonomy" id="946122"/>
    <lineage>
        <taxon>Eukaryota</taxon>
        <taxon>Fungi</taxon>
        <taxon>Dikarya</taxon>
        <taxon>Basidiomycota</taxon>
        <taxon>Agaricomycotina</taxon>
        <taxon>Agaricomycetes</taxon>
        <taxon>Agaricomycetidae</taxon>
        <taxon>Agaricales</taxon>
        <taxon>Pluteineae</taxon>
        <taxon>Amanitaceae</taxon>
        <taxon>Amanita</taxon>
    </lineage>
</organism>
<dbReference type="InParanoid" id="A0A0C2TD05"/>